<feature type="transmembrane region" description="Helical" evidence="1">
    <location>
        <begin position="68"/>
        <end position="92"/>
    </location>
</feature>
<proteinExistence type="predicted"/>
<keyword evidence="1" id="KW-1133">Transmembrane helix</keyword>
<accession>A0A6C0GGU1</accession>
<gene>
    <name evidence="2" type="ORF">GXP67_11535</name>
</gene>
<protein>
    <submittedName>
        <fullName evidence="2">Uncharacterized protein</fullName>
    </submittedName>
</protein>
<dbReference type="KEGG" id="rhoz:GXP67_11535"/>
<reference evidence="2 3" key="1">
    <citation type="submission" date="2020-01" db="EMBL/GenBank/DDBJ databases">
        <authorList>
            <person name="Kim M.K."/>
        </authorList>
    </citation>
    <scope>NUCLEOTIDE SEQUENCE [LARGE SCALE GENOMIC DNA]</scope>
    <source>
        <strain evidence="2 3">172606-1</strain>
    </source>
</reference>
<organism evidence="2 3">
    <name type="scientific">Rhodocytophaga rosea</name>
    <dbReference type="NCBI Taxonomy" id="2704465"/>
    <lineage>
        <taxon>Bacteria</taxon>
        <taxon>Pseudomonadati</taxon>
        <taxon>Bacteroidota</taxon>
        <taxon>Cytophagia</taxon>
        <taxon>Cytophagales</taxon>
        <taxon>Rhodocytophagaceae</taxon>
        <taxon>Rhodocytophaga</taxon>
    </lineage>
</organism>
<dbReference type="AlphaFoldDB" id="A0A6C0GGU1"/>
<keyword evidence="1" id="KW-0472">Membrane</keyword>
<evidence type="ECO:0000256" key="1">
    <source>
        <dbReference type="SAM" id="Phobius"/>
    </source>
</evidence>
<evidence type="ECO:0000313" key="2">
    <source>
        <dbReference type="EMBL" id="QHT67226.1"/>
    </source>
</evidence>
<evidence type="ECO:0000313" key="3">
    <source>
        <dbReference type="Proteomes" id="UP000480178"/>
    </source>
</evidence>
<keyword evidence="1" id="KW-0812">Transmembrane</keyword>
<dbReference type="RefSeq" id="WP_162443267.1">
    <property type="nucleotide sequence ID" value="NZ_CP048222.1"/>
</dbReference>
<sequence length="126" mass="14119">MLKRRLLTLSLLVPLLLLLFLSAGKGAKEHASFFLKKADTPSKVFPTDAENATKSILYTVFTLSFPDAIVSSAVSFQAHFTEGICIFLLALFLRYQCIEIHSAFTAFFIYSYFRKLFGSLILINAP</sequence>
<feature type="transmembrane region" description="Helical" evidence="1">
    <location>
        <begin position="104"/>
        <end position="123"/>
    </location>
</feature>
<dbReference type="Proteomes" id="UP000480178">
    <property type="component" value="Chromosome"/>
</dbReference>
<dbReference type="EMBL" id="CP048222">
    <property type="protein sequence ID" value="QHT67226.1"/>
    <property type="molecule type" value="Genomic_DNA"/>
</dbReference>
<keyword evidence="3" id="KW-1185">Reference proteome</keyword>
<name>A0A6C0GGU1_9BACT</name>